<protein>
    <submittedName>
        <fullName evidence="1">Uncharacterized protein LOC105130143</fullName>
    </submittedName>
</protein>
<dbReference type="AlphaFoldDB" id="A0A2P2LA88"/>
<reference evidence="1" key="1">
    <citation type="submission" date="2018-02" db="EMBL/GenBank/DDBJ databases">
        <title>Rhizophora mucronata_Transcriptome.</title>
        <authorList>
            <person name="Meera S.P."/>
            <person name="Sreeshan A."/>
            <person name="Augustine A."/>
        </authorList>
    </citation>
    <scope>NUCLEOTIDE SEQUENCE</scope>
    <source>
        <tissue evidence="1">Leaf</tissue>
    </source>
</reference>
<sequence>MEGASAKLTATLVMELHPGLVLVKARTFPFHCGVLRRGSPYKLWQEIYGAVEVVDDWP</sequence>
<organism evidence="1">
    <name type="scientific">Rhizophora mucronata</name>
    <name type="common">Asiatic mangrove</name>
    <dbReference type="NCBI Taxonomy" id="61149"/>
    <lineage>
        <taxon>Eukaryota</taxon>
        <taxon>Viridiplantae</taxon>
        <taxon>Streptophyta</taxon>
        <taxon>Embryophyta</taxon>
        <taxon>Tracheophyta</taxon>
        <taxon>Spermatophyta</taxon>
        <taxon>Magnoliopsida</taxon>
        <taxon>eudicotyledons</taxon>
        <taxon>Gunneridae</taxon>
        <taxon>Pentapetalae</taxon>
        <taxon>rosids</taxon>
        <taxon>fabids</taxon>
        <taxon>Malpighiales</taxon>
        <taxon>Rhizophoraceae</taxon>
        <taxon>Rhizophora</taxon>
    </lineage>
</organism>
<name>A0A2P2LA88_RHIMU</name>
<evidence type="ECO:0000313" key="1">
    <source>
        <dbReference type="EMBL" id="MBX14888.1"/>
    </source>
</evidence>
<dbReference type="EMBL" id="GGEC01034404">
    <property type="protein sequence ID" value="MBX14888.1"/>
    <property type="molecule type" value="Transcribed_RNA"/>
</dbReference>
<proteinExistence type="predicted"/>
<accession>A0A2P2LA88</accession>